<proteinExistence type="predicted"/>
<reference evidence="1 2" key="1">
    <citation type="submission" date="2023-10" db="EMBL/GenBank/DDBJ databases">
        <title>Genome-Wide Identification Analysis in wild type Solanum Pinnatisectum Reveals Some Genes Defensing Phytophthora Infestans.</title>
        <authorList>
            <person name="Sun C."/>
        </authorList>
    </citation>
    <scope>NUCLEOTIDE SEQUENCE [LARGE SCALE GENOMIC DNA]</scope>
    <source>
        <strain evidence="1">LQN</strain>
        <tissue evidence="1">Leaf</tissue>
    </source>
</reference>
<gene>
    <name evidence="1" type="ORF">R3W88_015852</name>
</gene>
<organism evidence="1 2">
    <name type="scientific">Solanum pinnatisectum</name>
    <name type="common">tansyleaf nightshade</name>
    <dbReference type="NCBI Taxonomy" id="50273"/>
    <lineage>
        <taxon>Eukaryota</taxon>
        <taxon>Viridiplantae</taxon>
        <taxon>Streptophyta</taxon>
        <taxon>Embryophyta</taxon>
        <taxon>Tracheophyta</taxon>
        <taxon>Spermatophyta</taxon>
        <taxon>Magnoliopsida</taxon>
        <taxon>eudicotyledons</taxon>
        <taxon>Gunneridae</taxon>
        <taxon>Pentapetalae</taxon>
        <taxon>asterids</taxon>
        <taxon>lamiids</taxon>
        <taxon>Solanales</taxon>
        <taxon>Solanaceae</taxon>
        <taxon>Solanoideae</taxon>
        <taxon>Solaneae</taxon>
        <taxon>Solanum</taxon>
    </lineage>
</organism>
<dbReference type="Proteomes" id="UP001311915">
    <property type="component" value="Unassembled WGS sequence"/>
</dbReference>
<name>A0AAV9KY39_9SOLN</name>
<sequence>MEKRKDNEEANNSLVSFSALRKDVANVLDFMERLKNEEDQKAVDVDLIESLKLKLTFICTYVQLSYSDLEQFDDIMTRKRQEVENLLQPILDDDGKDVGCKYVLTSLAGNMDECISLYHRSKSDATMMDEQLDFLLLNLYHLSKHRAEKMFPGVTQYEVLQNVCGNIRDFHGLIVNGCIKHEMVENVLSLFQLMAERVGHFLWDDQNDENAQLSKLDENDRDSRLFKLAHLLLKIVPTELEVMHICCTLKASTSAEVGRFIRKLLETSSDTLREYLIHLQEHMITVITPSTSGARNIHVMMELLLIILSDMPKDFIHHDKLFDLLARVGALTREVSTLVRDLEEKLRNKEGNDQTNRATLDLLENIELLKKDLKHVYLESLLGGKRKRVCGLKL</sequence>
<keyword evidence="2" id="KW-1185">Reference proteome</keyword>
<evidence type="ECO:0000313" key="2">
    <source>
        <dbReference type="Proteomes" id="UP001311915"/>
    </source>
</evidence>
<protein>
    <submittedName>
        <fullName evidence="1">Uncharacterized protein</fullName>
    </submittedName>
</protein>
<dbReference type="EMBL" id="JAWPEI010000008">
    <property type="protein sequence ID" value="KAK4717514.1"/>
    <property type="molecule type" value="Genomic_DNA"/>
</dbReference>
<accession>A0AAV9KY39</accession>
<dbReference type="AlphaFoldDB" id="A0AAV9KY39"/>
<comment type="caution">
    <text evidence="1">The sequence shown here is derived from an EMBL/GenBank/DDBJ whole genome shotgun (WGS) entry which is preliminary data.</text>
</comment>
<evidence type="ECO:0000313" key="1">
    <source>
        <dbReference type="EMBL" id="KAK4717514.1"/>
    </source>
</evidence>